<reference evidence="1" key="1">
    <citation type="submission" date="2021-06" db="EMBL/GenBank/DDBJ databases">
        <authorList>
            <person name="Kallberg Y."/>
            <person name="Tangrot J."/>
            <person name="Rosling A."/>
        </authorList>
    </citation>
    <scope>NUCLEOTIDE SEQUENCE</scope>
    <source>
        <strain evidence="1">IN212</strain>
    </source>
</reference>
<gene>
    <name evidence="1" type="ORF">RFULGI_LOCUS17299</name>
</gene>
<feature type="non-terminal residue" evidence="1">
    <location>
        <position position="1"/>
    </location>
</feature>
<name>A0A9N9P2J0_9GLOM</name>
<feature type="non-terminal residue" evidence="1">
    <location>
        <position position="100"/>
    </location>
</feature>
<organism evidence="1 2">
    <name type="scientific">Racocetra fulgida</name>
    <dbReference type="NCBI Taxonomy" id="60492"/>
    <lineage>
        <taxon>Eukaryota</taxon>
        <taxon>Fungi</taxon>
        <taxon>Fungi incertae sedis</taxon>
        <taxon>Mucoromycota</taxon>
        <taxon>Glomeromycotina</taxon>
        <taxon>Glomeromycetes</taxon>
        <taxon>Diversisporales</taxon>
        <taxon>Gigasporaceae</taxon>
        <taxon>Racocetra</taxon>
    </lineage>
</organism>
<sequence>LDELNNLIAELPIDNPFNANKFVHLDDILSIEEMLDDMTLIEQIHRKHNGDDTQSDNEDEPLCKISLQERTRLIKSLVEFLLQQNDKFGILAKELGIVSH</sequence>
<proteinExistence type="predicted"/>
<dbReference type="Proteomes" id="UP000789396">
    <property type="component" value="Unassembled WGS sequence"/>
</dbReference>
<comment type="caution">
    <text evidence="1">The sequence shown here is derived from an EMBL/GenBank/DDBJ whole genome shotgun (WGS) entry which is preliminary data.</text>
</comment>
<dbReference type="OrthoDB" id="2440353at2759"/>
<dbReference type="EMBL" id="CAJVPZ010067026">
    <property type="protein sequence ID" value="CAG8796687.1"/>
    <property type="molecule type" value="Genomic_DNA"/>
</dbReference>
<evidence type="ECO:0000313" key="1">
    <source>
        <dbReference type="EMBL" id="CAG8796687.1"/>
    </source>
</evidence>
<protein>
    <submittedName>
        <fullName evidence="1">13763_t:CDS:1</fullName>
    </submittedName>
</protein>
<evidence type="ECO:0000313" key="2">
    <source>
        <dbReference type="Proteomes" id="UP000789396"/>
    </source>
</evidence>
<dbReference type="AlphaFoldDB" id="A0A9N9P2J0"/>
<accession>A0A9N9P2J0</accession>
<keyword evidence="2" id="KW-1185">Reference proteome</keyword>